<dbReference type="GeneID" id="140007366"/>
<reference evidence="3" key="1">
    <citation type="submission" date="2025-08" db="UniProtKB">
        <authorList>
            <consortium name="RefSeq"/>
        </authorList>
    </citation>
    <scope>IDENTIFICATION</scope>
    <source>
        <tissue evidence="3">Leaves</tissue>
    </source>
</reference>
<dbReference type="PANTHER" id="PTHR47718:SF15">
    <property type="entry name" value="PROTEIN FAR1-RELATED SEQUENCE 5-LIKE"/>
    <property type="match status" value="1"/>
</dbReference>
<organism evidence="2 3">
    <name type="scientific">Coffea arabica</name>
    <name type="common">Arabian coffee</name>
    <dbReference type="NCBI Taxonomy" id="13443"/>
    <lineage>
        <taxon>Eukaryota</taxon>
        <taxon>Viridiplantae</taxon>
        <taxon>Streptophyta</taxon>
        <taxon>Embryophyta</taxon>
        <taxon>Tracheophyta</taxon>
        <taxon>Spermatophyta</taxon>
        <taxon>Magnoliopsida</taxon>
        <taxon>eudicotyledons</taxon>
        <taxon>Gunneridae</taxon>
        <taxon>Pentapetalae</taxon>
        <taxon>asterids</taxon>
        <taxon>lamiids</taxon>
        <taxon>Gentianales</taxon>
        <taxon>Rubiaceae</taxon>
        <taxon>Ixoroideae</taxon>
        <taxon>Gardenieae complex</taxon>
        <taxon>Bertiereae - Coffeeae clade</taxon>
        <taxon>Coffeeae</taxon>
        <taxon>Coffea</taxon>
    </lineage>
</organism>
<dbReference type="InterPro" id="IPR018289">
    <property type="entry name" value="MULE_transposase_dom"/>
</dbReference>
<proteinExistence type="predicted"/>
<keyword evidence="2" id="KW-1185">Reference proteome</keyword>
<gene>
    <name evidence="3" type="primary">LOC140007366</name>
</gene>
<protein>
    <submittedName>
        <fullName evidence="3">Protein FAR1-RELATED SEQUENCE 5-like</fullName>
    </submittedName>
</protein>
<evidence type="ECO:0000313" key="2">
    <source>
        <dbReference type="Proteomes" id="UP001652660"/>
    </source>
</evidence>
<evidence type="ECO:0000259" key="1">
    <source>
        <dbReference type="Pfam" id="PF10551"/>
    </source>
</evidence>
<dbReference type="PANTHER" id="PTHR47718">
    <property type="entry name" value="OS01G0519700 PROTEIN"/>
    <property type="match status" value="1"/>
</dbReference>
<evidence type="ECO:0000313" key="3">
    <source>
        <dbReference type="RefSeq" id="XP_071906211.1"/>
    </source>
</evidence>
<dbReference type="Proteomes" id="UP001652660">
    <property type="component" value="Chromosome 5c"/>
</dbReference>
<sequence length="229" mass="26552">MDYKAFGDLLVFDSTYNTNEYHKPLVVLARVNNHFGTIIFGSALLSEETTEAYEWILGTLVKANGGKKPISVITDSDKSMRRAIENLLPNARHRLCIFHLKRNAETGTNKCSMFTSMFAKFMKKAIPIEEFEKEWHAVVASCGLDGNGWVKKMYAKRSLWVETLLREYFLREKESKARHETEDAFLMLSTELHALEQHAAETYTRNIFVNVRKHLGRQELYDCFKREDT</sequence>
<dbReference type="RefSeq" id="XP_071906211.1">
    <property type="nucleotide sequence ID" value="XM_072050110.1"/>
</dbReference>
<feature type="domain" description="MULE transposase" evidence="1">
    <location>
        <begin position="10"/>
        <end position="103"/>
    </location>
</feature>
<name>A0ABM4UG07_COFAR</name>
<accession>A0ABM4UG07</accession>
<dbReference type="Pfam" id="PF10551">
    <property type="entry name" value="MULE"/>
    <property type="match status" value="1"/>
</dbReference>